<dbReference type="AlphaFoldDB" id="M1E583"/>
<sequence>MSKVGAVLGILNDNFEKRKTVFSVPEKSLVSWAKDLNIKKGTETIIYTGHMYQLMPITKSATNLYENLEESTLMKLAPVGRIVNKFIDLSSMSKFAAKPDKSEEERSNRCLQNIYKLLKYAGVEAGYLYEDELYVGTLLYDNGIDEPLINQAKILNKILKENNVKNIITVDPHTTHMLRKVYKKILPEFDYEVKNYIEVLYEKKIKPQNKLDMIVAIHDSCVLARYEEVIEEPRALLKNAGINYVEPELSRKLTHCCGGPIESLFPKKAKEIASKRANDLLTCSNVVTTMCPICLLNLKESTPLKDSFLDLSEILAKAYL</sequence>
<dbReference type="eggNOG" id="COG0247">
    <property type="taxonomic scope" value="Bacteria"/>
</dbReference>
<evidence type="ECO:0000313" key="3">
    <source>
        <dbReference type="Proteomes" id="UP000011765"/>
    </source>
</evidence>
<dbReference type="GO" id="GO:0016491">
    <property type="term" value="F:oxidoreductase activity"/>
    <property type="evidence" value="ECO:0007669"/>
    <property type="project" value="UniProtKB-ARBA"/>
</dbReference>
<keyword evidence="3" id="KW-1185">Reference proteome</keyword>
<feature type="domain" description="Cysteine-rich" evidence="1">
    <location>
        <begin position="215"/>
        <end position="299"/>
    </location>
</feature>
<dbReference type="RefSeq" id="WP_013755829.1">
    <property type="nucleotide sequence ID" value="NC_015499.1"/>
</dbReference>
<dbReference type="KEGG" id="tnr:Thena_0461"/>
<reference evidence="2 3" key="1">
    <citation type="submission" date="2011-04" db="EMBL/GenBank/DDBJ databases">
        <title>The complete genome of Thermodesulfobium narugense DSM 14796.</title>
        <authorList>
            <consortium name="US DOE Joint Genome Institute (JGI-PGF)"/>
            <person name="Lucas S."/>
            <person name="Han J."/>
            <person name="Lapidus A."/>
            <person name="Bruce D."/>
            <person name="Goodwin L."/>
            <person name="Pitluck S."/>
            <person name="Peters L."/>
            <person name="Kyrpides N."/>
            <person name="Mavromatis K."/>
            <person name="Pagani I."/>
            <person name="Ivanova N."/>
            <person name="Ovchinnikova G."/>
            <person name="Zhang X."/>
            <person name="Saunders L."/>
            <person name="Detter J.C."/>
            <person name="Tapia R."/>
            <person name="Han C."/>
            <person name="Land M."/>
            <person name="Hauser L."/>
            <person name="Markowitz V."/>
            <person name="Cheng J.-F."/>
            <person name="Hugenholtz P."/>
            <person name="Woyke T."/>
            <person name="Wu D."/>
            <person name="Spring S."/>
            <person name="Schroeder M."/>
            <person name="Brambilla E."/>
            <person name="Klenk H.-P."/>
            <person name="Eisen J.A."/>
        </authorList>
    </citation>
    <scope>NUCLEOTIDE SEQUENCE [LARGE SCALE GENOMIC DNA]</scope>
    <source>
        <strain evidence="2 3">DSM 14796</strain>
    </source>
</reference>
<gene>
    <name evidence="2" type="ORF">Thena_0461</name>
</gene>
<protein>
    <recommendedName>
        <fullName evidence="1">Cysteine-rich domain-containing protein</fullName>
    </recommendedName>
</protein>
<evidence type="ECO:0000313" key="2">
    <source>
        <dbReference type="EMBL" id="AEE14101.1"/>
    </source>
</evidence>
<accession>M1E583</accession>
<dbReference type="GO" id="GO:0005886">
    <property type="term" value="C:plasma membrane"/>
    <property type="evidence" value="ECO:0007669"/>
    <property type="project" value="TreeGrafter"/>
</dbReference>
<proteinExistence type="predicted"/>
<dbReference type="Proteomes" id="UP000011765">
    <property type="component" value="Chromosome"/>
</dbReference>
<dbReference type="HOGENOM" id="CLU_023081_2_1_9"/>
<evidence type="ECO:0000259" key="1">
    <source>
        <dbReference type="Pfam" id="PF02754"/>
    </source>
</evidence>
<dbReference type="PANTHER" id="PTHR43255:SF2">
    <property type="entry name" value="HETERODISULFIDE REDUCTASE RELATED PROTEIN"/>
    <property type="match status" value="1"/>
</dbReference>
<dbReference type="STRING" id="747365.Thena_0461"/>
<dbReference type="Pfam" id="PF02754">
    <property type="entry name" value="CCG"/>
    <property type="match status" value="1"/>
</dbReference>
<dbReference type="OrthoDB" id="5412852at2"/>
<organism evidence="2 3">
    <name type="scientific">Thermodesulfobium narugense DSM 14796</name>
    <dbReference type="NCBI Taxonomy" id="747365"/>
    <lineage>
        <taxon>Bacteria</taxon>
        <taxon>Pseudomonadati</taxon>
        <taxon>Thermodesulfobiota</taxon>
        <taxon>Thermodesulfobiia</taxon>
        <taxon>Thermodesulfobiales</taxon>
        <taxon>Thermodesulfobiaceae</taxon>
        <taxon>Thermodesulfobium</taxon>
    </lineage>
</organism>
<name>M1E583_9BACT</name>
<dbReference type="PANTHER" id="PTHR43255">
    <property type="entry name" value="IRON-SULFUR-BINDING OXIDOREDUCTASE FADF-RELATED-RELATED"/>
    <property type="match status" value="1"/>
</dbReference>
<dbReference type="InterPro" id="IPR004017">
    <property type="entry name" value="Cys_rich_dom"/>
</dbReference>
<dbReference type="EMBL" id="CP002690">
    <property type="protein sequence ID" value="AEE14101.1"/>
    <property type="molecule type" value="Genomic_DNA"/>
</dbReference>
<dbReference type="InterPro" id="IPR051460">
    <property type="entry name" value="HdrC_iron-sulfur_subunit"/>
</dbReference>